<organism evidence="14 15">
    <name type="scientific">Staphylococcus auricularis</name>
    <dbReference type="NCBI Taxonomy" id="29379"/>
    <lineage>
        <taxon>Bacteria</taxon>
        <taxon>Bacillati</taxon>
        <taxon>Bacillota</taxon>
        <taxon>Bacilli</taxon>
        <taxon>Bacillales</taxon>
        <taxon>Staphylococcaceae</taxon>
        <taxon>Staphylococcus</taxon>
    </lineage>
</organism>
<dbReference type="PROSITE" id="PS51409">
    <property type="entry name" value="ARGINASE_2"/>
    <property type="match status" value="1"/>
</dbReference>
<dbReference type="EC" id="3.5.3.1" evidence="2 9"/>
<dbReference type="SUPFAM" id="SSF52768">
    <property type="entry name" value="Arginase/deacetylase"/>
    <property type="match status" value="1"/>
</dbReference>
<comment type="pathway">
    <text evidence="1">Nitrogen metabolism; urea cycle; L-ornithine and urea from L-arginine: step 1/1.</text>
</comment>
<dbReference type="GO" id="GO:0005737">
    <property type="term" value="C:cytoplasm"/>
    <property type="evidence" value="ECO:0007669"/>
    <property type="project" value="TreeGrafter"/>
</dbReference>
<feature type="binding site" evidence="10">
    <location>
        <position position="228"/>
    </location>
    <ligand>
        <name>Mn(2+)</name>
        <dbReference type="ChEBI" id="CHEBI:29035"/>
        <label>1</label>
    </ligand>
</feature>
<dbReference type="PROSITE" id="PS01053">
    <property type="entry name" value="ARGINASE_1"/>
    <property type="match status" value="1"/>
</dbReference>
<dbReference type="GO" id="GO:0006525">
    <property type="term" value="P:arginine metabolic process"/>
    <property type="evidence" value="ECO:0007669"/>
    <property type="project" value="UniProtKB-KW"/>
</dbReference>
<evidence type="ECO:0000256" key="13">
    <source>
        <dbReference type="RuleBase" id="RU361159"/>
    </source>
</evidence>
<evidence type="ECO:0000313" key="15">
    <source>
        <dbReference type="Proteomes" id="UP001171687"/>
    </source>
</evidence>
<comment type="similarity">
    <text evidence="11 12">Belongs to the arginase family.</text>
</comment>
<keyword evidence="4 13" id="KW-0056">Arginine metabolism</keyword>
<evidence type="ECO:0000256" key="12">
    <source>
        <dbReference type="RuleBase" id="RU003684"/>
    </source>
</evidence>
<evidence type="ECO:0000256" key="9">
    <source>
        <dbReference type="NCBIfam" id="TIGR01229"/>
    </source>
</evidence>
<dbReference type="InterPro" id="IPR014033">
    <property type="entry name" value="Arginase"/>
</dbReference>
<dbReference type="PRINTS" id="PR00116">
    <property type="entry name" value="ARGINASE"/>
</dbReference>
<comment type="catalytic activity">
    <reaction evidence="8 13">
        <text>L-arginine + H2O = urea + L-ornithine</text>
        <dbReference type="Rhea" id="RHEA:20569"/>
        <dbReference type="ChEBI" id="CHEBI:15377"/>
        <dbReference type="ChEBI" id="CHEBI:16199"/>
        <dbReference type="ChEBI" id="CHEBI:32682"/>
        <dbReference type="ChEBI" id="CHEBI:46911"/>
        <dbReference type="EC" id="3.5.3.1"/>
    </reaction>
</comment>
<evidence type="ECO:0000256" key="8">
    <source>
        <dbReference type="ARBA" id="ARBA00047391"/>
    </source>
</evidence>
<keyword evidence="6 12" id="KW-0378">Hydrolase</keyword>
<dbReference type="Pfam" id="PF00491">
    <property type="entry name" value="Arginase"/>
    <property type="match status" value="1"/>
</dbReference>
<evidence type="ECO:0000256" key="7">
    <source>
        <dbReference type="ARBA" id="ARBA00023211"/>
    </source>
</evidence>
<evidence type="ECO:0000256" key="4">
    <source>
        <dbReference type="ARBA" id="ARBA00022503"/>
    </source>
</evidence>
<dbReference type="NCBIfam" id="TIGR01229">
    <property type="entry name" value="rocF_arginase"/>
    <property type="match status" value="1"/>
</dbReference>
<dbReference type="GO" id="GO:0030145">
    <property type="term" value="F:manganese ion binding"/>
    <property type="evidence" value="ECO:0007669"/>
    <property type="project" value="TreeGrafter"/>
</dbReference>
<comment type="caution">
    <text evidence="14">The sequence shown here is derived from an EMBL/GenBank/DDBJ whole genome shotgun (WGS) entry which is preliminary data.</text>
</comment>
<feature type="binding site" evidence="10">
    <location>
        <position position="230"/>
    </location>
    <ligand>
        <name>Mn(2+)</name>
        <dbReference type="ChEBI" id="CHEBI:29035"/>
        <label>1</label>
    </ligand>
</feature>
<keyword evidence="7 10" id="KW-0464">Manganese</keyword>
<dbReference type="InterPro" id="IPR006035">
    <property type="entry name" value="Ureohydrolase"/>
</dbReference>
<evidence type="ECO:0000313" key="14">
    <source>
        <dbReference type="EMBL" id="MDN4534245.1"/>
    </source>
</evidence>
<reference evidence="14" key="1">
    <citation type="submission" date="2023-07" db="EMBL/GenBank/DDBJ databases">
        <title>Evaluation of the beneficial properties of pineapple isolates.</title>
        <authorList>
            <person name="Adefiranye O."/>
        </authorList>
    </citation>
    <scope>NUCLEOTIDE SEQUENCE</scope>
    <source>
        <strain evidence="14">PAPLE_T1</strain>
    </source>
</reference>
<sequence length="301" mass="32868">MNKTIDIIGAPVEFGQRKLGVDFGPDAIRYAGLLNRLKDLDLTFNDKGNIQVPKIDLERYLSEQEGARNLPEIVEVSKTLSDATSESVAQSHFPLTLGGDHSLAIGSISGISQHYENLGVIWYDAHGDLNIAEESPSGNVHGMPLRTLLGEGDEQLVNVGSEGAKVKPENVVLIGMRDLDSGERRYIKEQNIKTYTMADVDRLGIQQVIKETIEYLKDKTDGIHLSFDVDGLDPYETPGTGTRVPGGLTYRESHFALELLSQSNLITSMDLVEVNPLLDQGNSTAEQAAVLLGSFFGETLL</sequence>
<feature type="binding site" evidence="10">
    <location>
        <position position="124"/>
    </location>
    <ligand>
        <name>Mn(2+)</name>
        <dbReference type="ChEBI" id="CHEBI:29035"/>
        <label>2</label>
    </ligand>
</feature>
<dbReference type="AlphaFoldDB" id="A0AAW7MFW4"/>
<name>A0AAW7MFW4_9STAP</name>
<evidence type="ECO:0000256" key="6">
    <source>
        <dbReference type="ARBA" id="ARBA00022801"/>
    </source>
</evidence>
<keyword evidence="5 10" id="KW-0479">Metal-binding</keyword>
<dbReference type="InterPro" id="IPR023696">
    <property type="entry name" value="Ureohydrolase_dom_sf"/>
</dbReference>
<dbReference type="GO" id="GO:0004053">
    <property type="term" value="F:arginase activity"/>
    <property type="evidence" value="ECO:0007669"/>
    <property type="project" value="UniProtKB-UniRule"/>
</dbReference>
<dbReference type="PANTHER" id="PTHR43782">
    <property type="entry name" value="ARGINASE"/>
    <property type="match status" value="1"/>
</dbReference>
<accession>A0AAW7MFW4</accession>
<feature type="binding site" evidence="10">
    <location>
        <position position="128"/>
    </location>
    <ligand>
        <name>Mn(2+)</name>
        <dbReference type="ChEBI" id="CHEBI:29035"/>
        <label>1</label>
    </ligand>
</feature>
<dbReference type="EMBL" id="JAUHQC010000016">
    <property type="protein sequence ID" value="MDN4534245.1"/>
    <property type="molecule type" value="Genomic_DNA"/>
</dbReference>
<evidence type="ECO:0000256" key="5">
    <source>
        <dbReference type="ARBA" id="ARBA00022723"/>
    </source>
</evidence>
<dbReference type="Proteomes" id="UP001171687">
    <property type="component" value="Unassembled WGS sequence"/>
</dbReference>
<dbReference type="InterPro" id="IPR020855">
    <property type="entry name" value="Ureohydrolase_Mn_BS"/>
</dbReference>
<gene>
    <name evidence="14" type="primary">rocF</name>
    <name evidence="14" type="ORF">QYH67_11870</name>
</gene>
<feature type="binding site" evidence="10">
    <location>
        <position position="101"/>
    </location>
    <ligand>
        <name>Mn(2+)</name>
        <dbReference type="ChEBI" id="CHEBI:29035"/>
        <label>1</label>
    </ligand>
</feature>
<protein>
    <recommendedName>
        <fullName evidence="3 9">Arginase</fullName>
        <ecNumber evidence="2 9">3.5.3.1</ecNumber>
    </recommendedName>
</protein>
<dbReference type="CDD" id="cd09989">
    <property type="entry name" value="Arginase"/>
    <property type="match status" value="1"/>
</dbReference>
<feature type="binding site" evidence="10">
    <location>
        <position position="126"/>
    </location>
    <ligand>
        <name>Mn(2+)</name>
        <dbReference type="ChEBI" id="CHEBI:29035"/>
        <label>2</label>
    </ligand>
</feature>
<dbReference type="Gene3D" id="3.40.800.10">
    <property type="entry name" value="Ureohydrolase domain"/>
    <property type="match status" value="1"/>
</dbReference>
<proteinExistence type="inferred from homology"/>
<dbReference type="PANTHER" id="PTHR43782:SF3">
    <property type="entry name" value="ARGINASE"/>
    <property type="match status" value="1"/>
</dbReference>
<evidence type="ECO:0000256" key="3">
    <source>
        <dbReference type="ARBA" id="ARBA00018123"/>
    </source>
</evidence>
<dbReference type="RefSeq" id="WP_272595400.1">
    <property type="nucleotide sequence ID" value="NZ_JAQPQT010000006.1"/>
</dbReference>
<evidence type="ECO:0000256" key="1">
    <source>
        <dbReference type="ARBA" id="ARBA00005098"/>
    </source>
</evidence>
<evidence type="ECO:0000256" key="10">
    <source>
        <dbReference type="PIRSR" id="PIRSR036979-1"/>
    </source>
</evidence>
<evidence type="ECO:0000256" key="2">
    <source>
        <dbReference type="ARBA" id="ARBA00012168"/>
    </source>
</evidence>
<dbReference type="PIRSF" id="PIRSF036979">
    <property type="entry name" value="Arginase"/>
    <property type="match status" value="1"/>
</dbReference>
<evidence type="ECO:0000256" key="11">
    <source>
        <dbReference type="PROSITE-ProRule" id="PRU00742"/>
    </source>
</evidence>
<dbReference type="FunFam" id="3.40.800.10:FF:000005">
    <property type="entry name" value="Arginase"/>
    <property type="match status" value="1"/>
</dbReference>
<comment type="cofactor">
    <cofactor evidence="10 13">
        <name>Mn(2+)</name>
        <dbReference type="ChEBI" id="CHEBI:29035"/>
    </cofactor>
    <text evidence="10 13">Binds 2 manganese ions per subunit.</text>
</comment>